<dbReference type="Pfam" id="PF13660">
    <property type="entry name" value="DUF4147"/>
    <property type="match status" value="1"/>
</dbReference>
<evidence type="ECO:0000259" key="1">
    <source>
        <dbReference type="Pfam" id="PF05161"/>
    </source>
</evidence>
<dbReference type="RefSeq" id="WP_230273303.1">
    <property type="nucleotide sequence ID" value="NZ_JAJKFW010000020.1"/>
</dbReference>
<dbReference type="InterPro" id="IPR025286">
    <property type="entry name" value="MOFRL_assoc_dom"/>
</dbReference>
<dbReference type="Proteomes" id="UP001430306">
    <property type="component" value="Unassembled WGS sequence"/>
</dbReference>
<dbReference type="EMBL" id="JAJKFW010000020">
    <property type="protein sequence ID" value="MCC9642289.1"/>
    <property type="molecule type" value="Genomic_DNA"/>
</dbReference>
<dbReference type="InterPro" id="IPR037035">
    <property type="entry name" value="GK-like_C_sf"/>
</dbReference>
<reference evidence="3" key="1">
    <citation type="submission" date="2021-11" db="EMBL/GenBank/DDBJ databases">
        <title>Genome sequence.</title>
        <authorList>
            <person name="Sun Q."/>
        </authorList>
    </citation>
    <scope>NUCLEOTIDE SEQUENCE</scope>
    <source>
        <strain evidence="3">JC740</strain>
    </source>
</reference>
<organism evidence="3 4">
    <name type="scientific">Rhodopirellula halodulae</name>
    <dbReference type="NCBI Taxonomy" id="2894198"/>
    <lineage>
        <taxon>Bacteria</taxon>
        <taxon>Pseudomonadati</taxon>
        <taxon>Planctomycetota</taxon>
        <taxon>Planctomycetia</taxon>
        <taxon>Pirellulales</taxon>
        <taxon>Pirellulaceae</taxon>
        <taxon>Rhodopirellula</taxon>
    </lineage>
</organism>
<dbReference type="SUPFAM" id="SSF82544">
    <property type="entry name" value="GckA/TtuD-like"/>
    <property type="match status" value="1"/>
</dbReference>
<feature type="domain" description="MOFRL" evidence="1">
    <location>
        <begin position="327"/>
        <end position="441"/>
    </location>
</feature>
<protein>
    <submittedName>
        <fullName evidence="3">DUF4147 domain-containing protein</fullName>
    </submittedName>
</protein>
<dbReference type="PANTHER" id="PTHR12227:SF0">
    <property type="entry name" value="GLYCERATE KINASE"/>
    <property type="match status" value="1"/>
</dbReference>
<feature type="domain" description="MOFRL-associated" evidence="2">
    <location>
        <begin position="1"/>
        <end position="247"/>
    </location>
</feature>
<accession>A0ABS8NFF1</accession>
<dbReference type="InterPro" id="IPR038614">
    <property type="entry name" value="GK_N_sf"/>
</dbReference>
<dbReference type="InterPro" id="IPR007835">
    <property type="entry name" value="MOFRL"/>
</dbReference>
<comment type="caution">
    <text evidence="3">The sequence shown here is derived from an EMBL/GenBank/DDBJ whole genome shotgun (WGS) entry which is preliminary data.</text>
</comment>
<name>A0ABS8NFF1_9BACT</name>
<proteinExistence type="predicted"/>
<evidence type="ECO:0000313" key="3">
    <source>
        <dbReference type="EMBL" id="MCC9642289.1"/>
    </source>
</evidence>
<dbReference type="Pfam" id="PF05161">
    <property type="entry name" value="MOFRL"/>
    <property type="match status" value="1"/>
</dbReference>
<dbReference type="PANTHER" id="PTHR12227">
    <property type="entry name" value="GLYCERATE KINASE"/>
    <property type="match status" value="1"/>
</dbReference>
<sequence length="460" mass="48591">MFACGVDAVLGDRLLLNSLSADATHLWVGDLAIPRESFDRLVVIGAGKASAAMAAGLSQFIQSQLPTLTGQPMPVIGHVNVPEGCFRDLPGITIQEARPAGVNEPTEAAIQGTDRILELVSNAGPRDLVIGLISGGGSALLCRPSPGISLADKLTVTRWLSSHGADIVALNTVRKHLSDVKGGGLLRANRQAQLLTLVLSDVLGDPLDLIASGPTVPDRSTPQDALSVLQRFDPDQQLPSSIWNHLRHAADHPVATTADEDHHQTIVLGNNAVAVDAAGIEAEARGYNHVMHCHRESEGDAEVAGRHLADLTHAMLMADPNVHRQDALLSGGEPTVSLADASIRGVGGRNGQLVLAAYARLLEIGLTDDQWSRLAILSGGTDGEDGPSEAAGGMIDGEIHRRIQEQDLDVHDALRRNDSHAFLRHVGGLLLTGPTGTNVCDLRIALVDHPQHRRHTPSAS</sequence>
<dbReference type="Gene3D" id="3.40.1480.10">
    <property type="entry name" value="MOFRL domain"/>
    <property type="match status" value="1"/>
</dbReference>
<evidence type="ECO:0000313" key="4">
    <source>
        <dbReference type="Proteomes" id="UP001430306"/>
    </source>
</evidence>
<evidence type="ECO:0000259" key="2">
    <source>
        <dbReference type="Pfam" id="PF13660"/>
    </source>
</evidence>
<gene>
    <name evidence="3" type="ORF">LOC71_08380</name>
</gene>
<dbReference type="Gene3D" id="3.40.50.10180">
    <property type="entry name" value="Glycerate kinase, MOFRL-like N-terminal domain"/>
    <property type="match status" value="1"/>
</dbReference>
<keyword evidence="4" id="KW-1185">Reference proteome</keyword>
<dbReference type="InterPro" id="IPR039760">
    <property type="entry name" value="MOFRL_protein"/>
</dbReference>